<gene>
    <name evidence="1" type="ORF">GCM10011507_34380</name>
</gene>
<dbReference type="AlphaFoldDB" id="A0A916WAB7"/>
<reference evidence="1" key="1">
    <citation type="journal article" date="2014" name="Int. J. Syst. Evol. Microbiol.">
        <title>Complete genome sequence of Corynebacterium casei LMG S-19264T (=DSM 44701T), isolated from a smear-ripened cheese.</title>
        <authorList>
            <consortium name="US DOE Joint Genome Institute (JGI-PGF)"/>
            <person name="Walter F."/>
            <person name="Albersmeier A."/>
            <person name="Kalinowski J."/>
            <person name="Ruckert C."/>
        </authorList>
    </citation>
    <scope>NUCLEOTIDE SEQUENCE</scope>
    <source>
        <strain evidence="1">CGMCC 1.15447</strain>
    </source>
</reference>
<keyword evidence="2" id="KW-1185">Reference proteome</keyword>
<accession>A0A916WAB7</accession>
<evidence type="ECO:0000313" key="2">
    <source>
        <dbReference type="Proteomes" id="UP000648801"/>
    </source>
</evidence>
<comment type="caution">
    <text evidence="1">The sequence shown here is derived from an EMBL/GenBank/DDBJ whole genome shotgun (WGS) entry which is preliminary data.</text>
</comment>
<protein>
    <submittedName>
        <fullName evidence="1">Uncharacterized protein</fullName>
    </submittedName>
</protein>
<dbReference type="EMBL" id="BMJB01000005">
    <property type="protein sequence ID" value="GGA80263.1"/>
    <property type="molecule type" value="Genomic_DNA"/>
</dbReference>
<evidence type="ECO:0000313" key="1">
    <source>
        <dbReference type="EMBL" id="GGA80263.1"/>
    </source>
</evidence>
<organism evidence="1 2">
    <name type="scientific">Edaphobacter acidisoli</name>
    <dbReference type="NCBI Taxonomy" id="2040573"/>
    <lineage>
        <taxon>Bacteria</taxon>
        <taxon>Pseudomonadati</taxon>
        <taxon>Acidobacteriota</taxon>
        <taxon>Terriglobia</taxon>
        <taxon>Terriglobales</taxon>
        <taxon>Acidobacteriaceae</taxon>
        <taxon>Edaphobacter</taxon>
    </lineage>
</organism>
<sequence>MTMVADPILALEALGYTEREAAFLYLVAAHCGYFLRRQFDYFIDRNKGSIAMRLLARARELGHIESIDYPQGWHVYHVCSRTIYRLLGDPESQLRRIKGDAAVRAQLMALDYILENEGDHFVATGAERLRFFGEIRRVSSGILETTLDPLLLTSPVSLADRTRPTQSAVRFAFIDEGLSGADKFLRYLSVAEPLLRALDNFEVVYVACSDFNFAAVKTAFWDVFANESFPKPGLFNDAMHSDRRKHHVPLQARFTTLLLNYIYPQMQRSEPKGSEKVRT</sequence>
<reference evidence="1" key="2">
    <citation type="submission" date="2020-09" db="EMBL/GenBank/DDBJ databases">
        <authorList>
            <person name="Sun Q."/>
            <person name="Zhou Y."/>
        </authorList>
    </citation>
    <scope>NUCLEOTIDE SEQUENCE</scope>
    <source>
        <strain evidence="1">CGMCC 1.15447</strain>
    </source>
</reference>
<name>A0A916WAB7_9BACT</name>
<dbReference type="Proteomes" id="UP000648801">
    <property type="component" value="Unassembled WGS sequence"/>
</dbReference>
<proteinExistence type="predicted"/>